<sequence>MRLAITVIFLVSISLSLALAAITVGGGDLLDPANATVAVINRSAKDNFANMFDRVLQKEFPESEQSTGEKDR</sequence>
<evidence type="ECO:0000313" key="3">
    <source>
        <dbReference type="Proteomes" id="UP000243459"/>
    </source>
</evidence>
<keyword evidence="1" id="KW-0732">Signal</keyword>
<name>A0A5P1EDZ7_ASPOF</name>
<dbReference type="Proteomes" id="UP000243459">
    <property type="component" value="Chromosome 7"/>
</dbReference>
<evidence type="ECO:0008006" key="4">
    <source>
        <dbReference type="Google" id="ProtNLM"/>
    </source>
</evidence>
<dbReference type="AlphaFoldDB" id="A0A5P1EDZ7"/>
<accession>A0A5P1EDZ7</accession>
<feature type="chain" id="PRO_5024280846" description="RxLR effector protein" evidence="1">
    <location>
        <begin position="21"/>
        <end position="72"/>
    </location>
</feature>
<gene>
    <name evidence="2" type="ORF">A4U43_C07F21620</name>
</gene>
<proteinExistence type="predicted"/>
<protein>
    <recommendedName>
        <fullName evidence="4">RxLR effector protein</fullName>
    </recommendedName>
</protein>
<dbReference type="Gramene" id="ONK64054">
    <property type="protein sequence ID" value="ONK64054"/>
    <property type="gene ID" value="A4U43_C07F21620"/>
</dbReference>
<feature type="signal peptide" evidence="1">
    <location>
        <begin position="1"/>
        <end position="20"/>
    </location>
</feature>
<evidence type="ECO:0000256" key="1">
    <source>
        <dbReference type="SAM" id="SignalP"/>
    </source>
</evidence>
<organism evidence="2 3">
    <name type="scientific">Asparagus officinalis</name>
    <name type="common">Garden asparagus</name>
    <dbReference type="NCBI Taxonomy" id="4686"/>
    <lineage>
        <taxon>Eukaryota</taxon>
        <taxon>Viridiplantae</taxon>
        <taxon>Streptophyta</taxon>
        <taxon>Embryophyta</taxon>
        <taxon>Tracheophyta</taxon>
        <taxon>Spermatophyta</taxon>
        <taxon>Magnoliopsida</taxon>
        <taxon>Liliopsida</taxon>
        <taxon>Asparagales</taxon>
        <taxon>Asparagaceae</taxon>
        <taxon>Asparagoideae</taxon>
        <taxon>Asparagus</taxon>
    </lineage>
</organism>
<dbReference type="EMBL" id="CM007387">
    <property type="protein sequence ID" value="ONK64054.1"/>
    <property type="molecule type" value="Genomic_DNA"/>
</dbReference>
<reference evidence="3" key="1">
    <citation type="journal article" date="2017" name="Nat. Commun.">
        <title>The asparagus genome sheds light on the origin and evolution of a young Y chromosome.</title>
        <authorList>
            <person name="Harkess A."/>
            <person name="Zhou J."/>
            <person name="Xu C."/>
            <person name="Bowers J.E."/>
            <person name="Van der Hulst R."/>
            <person name="Ayyampalayam S."/>
            <person name="Mercati F."/>
            <person name="Riccardi P."/>
            <person name="McKain M.R."/>
            <person name="Kakrana A."/>
            <person name="Tang H."/>
            <person name="Ray J."/>
            <person name="Groenendijk J."/>
            <person name="Arikit S."/>
            <person name="Mathioni S.M."/>
            <person name="Nakano M."/>
            <person name="Shan H."/>
            <person name="Telgmann-Rauber A."/>
            <person name="Kanno A."/>
            <person name="Yue Z."/>
            <person name="Chen H."/>
            <person name="Li W."/>
            <person name="Chen Y."/>
            <person name="Xu X."/>
            <person name="Zhang Y."/>
            <person name="Luo S."/>
            <person name="Chen H."/>
            <person name="Gao J."/>
            <person name="Mao Z."/>
            <person name="Pires J.C."/>
            <person name="Luo M."/>
            <person name="Kudrna D."/>
            <person name="Wing R.A."/>
            <person name="Meyers B.C."/>
            <person name="Yi K."/>
            <person name="Kong H."/>
            <person name="Lavrijsen P."/>
            <person name="Sunseri F."/>
            <person name="Falavigna A."/>
            <person name="Ye Y."/>
            <person name="Leebens-Mack J.H."/>
            <person name="Chen G."/>
        </authorList>
    </citation>
    <scope>NUCLEOTIDE SEQUENCE [LARGE SCALE GENOMIC DNA]</scope>
    <source>
        <strain evidence="3">cv. DH0086</strain>
    </source>
</reference>
<keyword evidence="3" id="KW-1185">Reference proteome</keyword>
<evidence type="ECO:0000313" key="2">
    <source>
        <dbReference type="EMBL" id="ONK64054.1"/>
    </source>
</evidence>